<feature type="region of interest" description="Disordered" evidence="2">
    <location>
        <begin position="698"/>
        <end position="759"/>
    </location>
</feature>
<comment type="caution">
    <text evidence="3">The sequence shown here is derived from an EMBL/GenBank/DDBJ whole genome shotgun (WGS) entry which is preliminary data.</text>
</comment>
<feature type="region of interest" description="Disordered" evidence="2">
    <location>
        <begin position="1"/>
        <end position="77"/>
    </location>
</feature>
<accession>A0ABR2Z0N3</accession>
<evidence type="ECO:0000313" key="4">
    <source>
        <dbReference type="Proteomes" id="UP001491310"/>
    </source>
</evidence>
<dbReference type="EMBL" id="JALJOT010000002">
    <property type="protein sequence ID" value="KAK9917431.1"/>
    <property type="molecule type" value="Genomic_DNA"/>
</dbReference>
<keyword evidence="1" id="KW-0175">Coiled coil</keyword>
<evidence type="ECO:0000256" key="1">
    <source>
        <dbReference type="SAM" id="Coils"/>
    </source>
</evidence>
<feature type="coiled-coil region" evidence="1">
    <location>
        <begin position="367"/>
        <end position="482"/>
    </location>
</feature>
<sequence>MPISHTSQVPTSPPALHRQGSDVSSSSSVVLSVQPALSPSPGGVRRKRITRRVGYARDAADDDNDAALPRSVPATPGRQDIQAALPVTAAEIGPAAEMPGVSNQPTAGTADILEWNNPLTMLGPEMEAVPQQALLDAHVPNRIPASISETPASEIPSIPAAVTLDMQANEARGPEGLAAVSGRSETDKSALMERLRNEAAKSLAAKQRRRSLLADVAACTRELDETTSSEAAAVEAEDFDRAASLSAKADAAKARLALLEEALRAADAACSQAVSARLKLAAQQAKQHSDSAAALRRRQEELEQKSAQVASHMVQAQAAAEEAAASSAEHLEELRLRMDARQRWLEGEEAALAAKVAEATAPAAAERDRHLSAAAALRQEVEHLRAKLAEKEAELAGAEADHAASEGQVRALSAKYDRAQALLQRDRDALATQQAELEDARATAGTEAARAASAAAEAARRLEELRAQAEAARAAAGEMVRAAEAIAQQVEAEQRILRLHASLGAAEEAAKAALRGVEDQMEAARAAARALAGQRAGFLAEARAAEEAALAARQRVPELEAEKRAAAAARDFKEAARLSAESKAQSAEAEAAGARAKELRMRATGLESDEAAKTNDVARLQGELQAGERVLALAKWRCVKAAELDTKLQIDAAVSAEKFDEAGTLQAEHDAVAVDAAAIAAAHGFTVSDLGDALRSLSATPDQGAAGSSTAALRQPQGEPSQDNKLQHSSERKVEMGGPGLASMQAEGMNGDGLGAAEASREEYKQEIAPMRMQAAHAGPRASTGAQSASHVATDGSESVCSVSLASDGNLSSDADGHGILPGVAVPAAGAALPKRPAAHARAAMQSAGSREALREAQLDRQLSEGGDSASGYMADSDSVRERLAPHGSHSSIDSIITGAGGLIRHPSGKLPLSGLTPPRAGRASEPAVHTLEEGQ</sequence>
<evidence type="ECO:0008006" key="5">
    <source>
        <dbReference type="Google" id="ProtNLM"/>
    </source>
</evidence>
<protein>
    <recommendedName>
        <fullName evidence="5">UVR domain-containing protein</fullName>
    </recommendedName>
</protein>
<organism evidence="3 4">
    <name type="scientific">Coccomyxa subellipsoidea</name>
    <dbReference type="NCBI Taxonomy" id="248742"/>
    <lineage>
        <taxon>Eukaryota</taxon>
        <taxon>Viridiplantae</taxon>
        <taxon>Chlorophyta</taxon>
        <taxon>core chlorophytes</taxon>
        <taxon>Trebouxiophyceae</taxon>
        <taxon>Trebouxiophyceae incertae sedis</taxon>
        <taxon>Coccomyxaceae</taxon>
        <taxon>Coccomyxa</taxon>
    </lineage>
</organism>
<keyword evidence="4" id="KW-1185">Reference proteome</keyword>
<gene>
    <name evidence="3" type="ORF">WJX75_004317</name>
</gene>
<feature type="coiled-coil region" evidence="1">
    <location>
        <begin position="242"/>
        <end position="305"/>
    </location>
</feature>
<feature type="compositionally biased region" description="Polar residues" evidence="2">
    <location>
        <begin position="1"/>
        <end position="10"/>
    </location>
</feature>
<feature type="coiled-coil region" evidence="1">
    <location>
        <begin position="507"/>
        <end position="597"/>
    </location>
</feature>
<feature type="compositionally biased region" description="Polar residues" evidence="2">
    <location>
        <begin position="698"/>
        <end position="724"/>
    </location>
</feature>
<dbReference type="PANTHER" id="PTHR38394:SF1">
    <property type="entry name" value="NEUROFILAMENT LIGHT PROTEIN"/>
    <property type="match status" value="1"/>
</dbReference>
<feature type="region of interest" description="Disordered" evidence="2">
    <location>
        <begin position="882"/>
        <end position="901"/>
    </location>
</feature>
<evidence type="ECO:0000313" key="3">
    <source>
        <dbReference type="EMBL" id="KAK9917431.1"/>
    </source>
</evidence>
<reference evidence="3 4" key="1">
    <citation type="journal article" date="2024" name="Nat. Commun.">
        <title>Phylogenomics reveals the evolutionary origins of lichenization in chlorophyte algae.</title>
        <authorList>
            <person name="Puginier C."/>
            <person name="Libourel C."/>
            <person name="Otte J."/>
            <person name="Skaloud P."/>
            <person name="Haon M."/>
            <person name="Grisel S."/>
            <person name="Petersen M."/>
            <person name="Berrin J.G."/>
            <person name="Delaux P.M."/>
            <person name="Dal Grande F."/>
            <person name="Keller J."/>
        </authorList>
    </citation>
    <scope>NUCLEOTIDE SEQUENCE [LARGE SCALE GENOMIC DNA]</scope>
    <source>
        <strain evidence="3 4">SAG 216-7</strain>
    </source>
</reference>
<feature type="region of interest" description="Disordered" evidence="2">
    <location>
        <begin position="907"/>
        <end position="936"/>
    </location>
</feature>
<feature type="compositionally biased region" description="Low complexity" evidence="2">
    <location>
        <begin position="21"/>
        <end position="41"/>
    </location>
</feature>
<feature type="compositionally biased region" description="Basic and acidic residues" evidence="2">
    <location>
        <begin position="725"/>
        <end position="735"/>
    </location>
</feature>
<dbReference type="PANTHER" id="PTHR38394">
    <property type="entry name" value="NEUROFILAMENT LIGHT PROTEIN"/>
    <property type="match status" value="1"/>
</dbReference>
<proteinExistence type="predicted"/>
<name>A0ABR2Z0N3_9CHLO</name>
<dbReference type="Proteomes" id="UP001491310">
    <property type="component" value="Unassembled WGS sequence"/>
</dbReference>
<evidence type="ECO:0000256" key="2">
    <source>
        <dbReference type="SAM" id="MobiDB-lite"/>
    </source>
</evidence>